<feature type="domain" description="F-box" evidence="1">
    <location>
        <begin position="7"/>
        <end position="55"/>
    </location>
</feature>
<name>A0AAV5TB16_9BILA</name>
<reference evidence="2" key="1">
    <citation type="submission" date="2023-10" db="EMBL/GenBank/DDBJ databases">
        <title>Genome assembly of Pristionchus species.</title>
        <authorList>
            <person name="Yoshida K."/>
            <person name="Sommer R.J."/>
        </authorList>
    </citation>
    <scope>NUCLEOTIDE SEQUENCE</scope>
    <source>
        <strain evidence="2">RS0144</strain>
    </source>
</reference>
<dbReference type="AlphaFoldDB" id="A0AAV5TB16"/>
<dbReference type="EMBL" id="BTSX01000004">
    <property type="protein sequence ID" value="GMS92403.1"/>
    <property type="molecule type" value="Genomic_DNA"/>
</dbReference>
<protein>
    <recommendedName>
        <fullName evidence="1">F-box domain-containing protein</fullName>
    </recommendedName>
</protein>
<keyword evidence="3" id="KW-1185">Reference proteome</keyword>
<dbReference type="Pfam" id="PF00646">
    <property type="entry name" value="F-box"/>
    <property type="match status" value="1"/>
</dbReference>
<accession>A0AAV5TB16</accession>
<proteinExistence type="predicted"/>
<evidence type="ECO:0000259" key="1">
    <source>
        <dbReference type="PROSITE" id="PS50181"/>
    </source>
</evidence>
<feature type="non-terminal residue" evidence="2">
    <location>
        <position position="1"/>
    </location>
</feature>
<evidence type="ECO:0000313" key="3">
    <source>
        <dbReference type="Proteomes" id="UP001432027"/>
    </source>
</evidence>
<comment type="caution">
    <text evidence="2">The sequence shown here is derived from an EMBL/GenBank/DDBJ whole genome shotgun (WGS) entry which is preliminary data.</text>
</comment>
<dbReference type="Proteomes" id="UP001432027">
    <property type="component" value="Unassembled WGS sequence"/>
</dbReference>
<gene>
    <name evidence="2" type="ORF">PENTCL1PPCAC_14578</name>
</gene>
<organism evidence="2 3">
    <name type="scientific">Pristionchus entomophagus</name>
    <dbReference type="NCBI Taxonomy" id="358040"/>
    <lineage>
        <taxon>Eukaryota</taxon>
        <taxon>Metazoa</taxon>
        <taxon>Ecdysozoa</taxon>
        <taxon>Nematoda</taxon>
        <taxon>Chromadorea</taxon>
        <taxon>Rhabditida</taxon>
        <taxon>Rhabditina</taxon>
        <taxon>Diplogasteromorpha</taxon>
        <taxon>Diplogasteroidea</taxon>
        <taxon>Neodiplogasteridae</taxon>
        <taxon>Pristionchus</taxon>
    </lineage>
</organism>
<dbReference type="InterPro" id="IPR001810">
    <property type="entry name" value="F-box_dom"/>
</dbReference>
<sequence length="127" mass="14400">SHSSPYTMDILALPDIFLRDLLRLLGIGDRMNLRLTCRTFEQLVANTHAGYFKEGSIYRYSESCQAICLGDKQIRNAMQGEAKLRQLLHLRSRLFSRISFGKFKIKCINSQGEVSKQQTLCASSPPS</sequence>
<evidence type="ECO:0000313" key="2">
    <source>
        <dbReference type="EMBL" id="GMS92403.1"/>
    </source>
</evidence>
<dbReference type="PROSITE" id="PS50181">
    <property type="entry name" value="FBOX"/>
    <property type="match status" value="1"/>
</dbReference>